<evidence type="ECO:0000313" key="2">
    <source>
        <dbReference type="Proteomes" id="UP000752012"/>
    </source>
</evidence>
<sequence length="107" mass="12926">MEPLASHPYYKVEREVTSIDQQNVEYERVMHLYEDKLVTHRREFPAEIIFDMSFRELGKSEALLYVHTSRGVFSYQVKQDPTNFIEAFKQLEKRILDREAKKYDHLK</sequence>
<keyword evidence="2" id="KW-1185">Reference proteome</keyword>
<comment type="caution">
    <text evidence="1">The sequence shown here is derived from an EMBL/GenBank/DDBJ whole genome shotgun (WGS) entry which is preliminary data.</text>
</comment>
<reference evidence="1 2" key="1">
    <citation type="submission" date="2020-03" db="EMBL/GenBank/DDBJ databases">
        <title>Assessment of the enzymatic potential of alkaline-tolerant lipase obtained from Bacillus luteus H11 (technogenic soil) for the bioremediation of saline soils contaminated with petroleum substances.</title>
        <authorList>
            <person name="Kalwasinska A."/>
        </authorList>
    </citation>
    <scope>NUCLEOTIDE SEQUENCE [LARGE SCALE GENOMIC DNA]</scope>
    <source>
        <strain evidence="1 2">H11</strain>
    </source>
</reference>
<organism evidence="1 2">
    <name type="scientific">Alkalicoccus luteus</name>
    <dbReference type="NCBI Taxonomy" id="1237094"/>
    <lineage>
        <taxon>Bacteria</taxon>
        <taxon>Bacillati</taxon>
        <taxon>Bacillota</taxon>
        <taxon>Bacilli</taxon>
        <taxon>Bacillales</taxon>
        <taxon>Bacillaceae</taxon>
        <taxon>Alkalicoccus</taxon>
    </lineage>
</organism>
<dbReference type="AlphaFoldDB" id="A0A969PPL8"/>
<protein>
    <submittedName>
        <fullName evidence="1">Uncharacterized protein</fullName>
    </submittedName>
</protein>
<dbReference type="RefSeq" id="WP_168004928.1">
    <property type="nucleotide sequence ID" value="NZ_JAATHJ010000003.1"/>
</dbReference>
<dbReference type="Proteomes" id="UP000752012">
    <property type="component" value="Unassembled WGS sequence"/>
</dbReference>
<dbReference type="EMBL" id="JAATHJ010000003">
    <property type="protein sequence ID" value="NJP36644.1"/>
    <property type="molecule type" value="Genomic_DNA"/>
</dbReference>
<gene>
    <name evidence="1" type="ORF">HCN83_03445</name>
</gene>
<evidence type="ECO:0000313" key="1">
    <source>
        <dbReference type="EMBL" id="NJP36644.1"/>
    </source>
</evidence>
<accession>A0A969PPL8</accession>
<name>A0A969PPL8_9BACI</name>
<proteinExistence type="predicted"/>